<evidence type="ECO:0000256" key="12">
    <source>
        <dbReference type="PIRNR" id="PIRNR006769"/>
    </source>
</evidence>
<evidence type="ECO:0000256" key="7">
    <source>
        <dbReference type="ARBA" id="ARBA00022723"/>
    </source>
</evidence>
<dbReference type="Gene3D" id="3.40.140.10">
    <property type="entry name" value="Cytidine Deaminase, domain 2"/>
    <property type="match status" value="1"/>
</dbReference>
<dbReference type="PROSITE" id="PS51747">
    <property type="entry name" value="CYT_DCMP_DEAMINASES_2"/>
    <property type="match status" value="1"/>
</dbReference>
<evidence type="ECO:0000259" key="13">
    <source>
        <dbReference type="PROSITE" id="PS51747"/>
    </source>
</evidence>
<comment type="cofactor">
    <cofactor evidence="12">
        <name>Zn(2+)</name>
        <dbReference type="ChEBI" id="CHEBI:29105"/>
    </cofactor>
    <text evidence="12">Binds 1 zinc ion.</text>
</comment>
<keyword evidence="10 12" id="KW-0560">Oxidoreductase</keyword>
<dbReference type="RefSeq" id="WP_354507981.1">
    <property type="nucleotide sequence ID" value="NZ_JBEPMO010000005.1"/>
</dbReference>
<name>A0ABV2LT33_9FLAO</name>
<dbReference type="GO" id="GO:0008835">
    <property type="term" value="F:diaminohydroxyphosphoribosylaminopyrimidine deaminase activity"/>
    <property type="evidence" value="ECO:0007669"/>
    <property type="project" value="UniProtKB-EC"/>
</dbReference>
<evidence type="ECO:0000256" key="6">
    <source>
        <dbReference type="ARBA" id="ARBA00022619"/>
    </source>
</evidence>
<comment type="caution">
    <text evidence="14">The sequence shown here is derived from an EMBL/GenBank/DDBJ whole genome shotgun (WGS) entry which is preliminary data.</text>
</comment>
<evidence type="ECO:0000256" key="2">
    <source>
        <dbReference type="ARBA" id="ARBA00004882"/>
    </source>
</evidence>
<sequence>MNFDEQMMQRCLELANLGLGLTYPNPLVGCVIVHENKIIAEGWHKKAGSPHAEVYAIQQIQDVEILKNSTLYVSLEPCAHFGKTPPCADLIVKHQIPKVVIGTQDPFSKVNGLGIEKLRNAGIEVKVGVLEKDCQEVNKRFFHFHQFKRPYVILKWAETANGRMGSLDDKQKWISNSYSKQLVHLWRTQEQAILVGTNTAKIDNPQLNARLWSGNQPIRVVVDRKLELSKDLHLFDKSQPTLVLTEKEQENESNLQFEQISFGDDFIESIVKKLYESNIQSVIIEGGKKVLEQFIESGNWDEARIITSNKVWEEGLVAPKIDGILQKEWKVEQDNIKILTR</sequence>
<evidence type="ECO:0000256" key="8">
    <source>
        <dbReference type="ARBA" id="ARBA00022833"/>
    </source>
</evidence>
<comment type="pathway">
    <text evidence="2 12">Cofactor biosynthesis; riboflavin biosynthesis; 5-amino-6-(D-ribitylamino)uracil from GTP: step 2/4.</text>
</comment>
<dbReference type="InterPro" id="IPR002125">
    <property type="entry name" value="CMP_dCMP_dom"/>
</dbReference>
<keyword evidence="11" id="KW-0511">Multifunctional enzyme</keyword>
<keyword evidence="7 12" id="KW-0479">Metal-binding</keyword>
<dbReference type="CDD" id="cd01284">
    <property type="entry name" value="Riboflavin_deaminase-reductase"/>
    <property type="match status" value="1"/>
</dbReference>
<dbReference type="SUPFAM" id="SSF53597">
    <property type="entry name" value="Dihydrofolate reductase-like"/>
    <property type="match status" value="1"/>
</dbReference>
<evidence type="ECO:0000256" key="11">
    <source>
        <dbReference type="ARBA" id="ARBA00023268"/>
    </source>
</evidence>
<dbReference type="SUPFAM" id="SSF53927">
    <property type="entry name" value="Cytidine deaminase-like"/>
    <property type="match status" value="1"/>
</dbReference>
<protein>
    <recommendedName>
        <fullName evidence="12">Riboflavin biosynthesis protein RibD</fullName>
    </recommendedName>
    <domain>
        <recommendedName>
            <fullName evidence="12">Diaminohydroxyphosphoribosylaminopyrimidine deaminase</fullName>
            <shortName evidence="12">DRAP deaminase</shortName>
            <ecNumber evidence="12">3.5.4.26</ecNumber>
        </recommendedName>
        <alternativeName>
            <fullName evidence="12">Riboflavin-specific deaminase</fullName>
        </alternativeName>
    </domain>
    <domain>
        <recommendedName>
            <fullName evidence="12">5-amino-6-(5-phosphoribosylamino)uracil reductase</fullName>
            <ecNumber evidence="12">1.1.1.193</ecNumber>
        </recommendedName>
        <alternativeName>
            <fullName evidence="12">HTP reductase</fullName>
        </alternativeName>
    </domain>
</protein>
<dbReference type="InterPro" id="IPR016193">
    <property type="entry name" value="Cytidine_deaminase-like"/>
</dbReference>
<evidence type="ECO:0000256" key="3">
    <source>
        <dbReference type="ARBA" id="ARBA00004910"/>
    </source>
</evidence>
<evidence type="ECO:0000256" key="10">
    <source>
        <dbReference type="ARBA" id="ARBA00023002"/>
    </source>
</evidence>
<evidence type="ECO:0000256" key="5">
    <source>
        <dbReference type="ARBA" id="ARBA00007417"/>
    </source>
</evidence>
<dbReference type="PROSITE" id="PS00903">
    <property type="entry name" value="CYT_DCMP_DEAMINASES_1"/>
    <property type="match status" value="1"/>
</dbReference>
<evidence type="ECO:0000256" key="9">
    <source>
        <dbReference type="ARBA" id="ARBA00022857"/>
    </source>
</evidence>
<dbReference type="EC" id="1.1.1.193" evidence="12"/>
<dbReference type="InterPro" id="IPR016192">
    <property type="entry name" value="APOBEC/CMP_deaminase_Zn-bd"/>
</dbReference>
<dbReference type="InterPro" id="IPR024072">
    <property type="entry name" value="DHFR-like_dom_sf"/>
</dbReference>
<proteinExistence type="inferred from homology"/>
<dbReference type="InterPro" id="IPR050765">
    <property type="entry name" value="Riboflavin_Biosynth_HTPR"/>
</dbReference>
<dbReference type="PANTHER" id="PTHR38011:SF7">
    <property type="entry name" value="2,5-DIAMINO-6-RIBOSYLAMINO-4(3H)-PYRIMIDINONE 5'-PHOSPHATE REDUCTASE"/>
    <property type="match status" value="1"/>
</dbReference>
<evidence type="ECO:0000256" key="1">
    <source>
        <dbReference type="ARBA" id="ARBA00002151"/>
    </source>
</evidence>
<dbReference type="EMBL" id="JBEPMO010000005">
    <property type="protein sequence ID" value="MET3731581.1"/>
    <property type="molecule type" value="Genomic_DNA"/>
</dbReference>
<keyword evidence="12 14" id="KW-0378">Hydrolase</keyword>
<comment type="function">
    <text evidence="1 12">Converts 2,5-diamino-6-(ribosylamino)-4(3h)-pyrimidinone 5'-phosphate into 5-amino-6-(ribosylamino)-2,4(1h,3h)-pyrimidinedione 5'-phosphate.</text>
</comment>
<comment type="pathway">
    <text evidence="3 12">Cofactor biosynthesis; riboflavin biosynthesis; 5-amino-6-(D-ribitylamino)uracil from GTP: step 3/4.</text>
</comment>
<comment type="catalytic activity">
    <reaction evidence="12">
        <text>2,5-diamino-6-hydroxy-4-(5-phosphoribosylamino)-pyrimidine + H2O + H(+) = 5-amino-6-(5-phospho-D-ribosylamino)uracil + NH4(+)</text>
        <dbReference type="Rhea" id="RHEA:21868"/>
        <dbReference type="ChEBI" id="CHEBI:15377"/>
        <dbReference type="ChEBI" id="CHEBI:15378"/>
        <dbReference type="ChEBI" id="CHEBI:28938"/>
        <dbReference type="ChEBI" id="CHEBI:58453"/>
        <dbReference type="ChEBI" id="CHEBI:58614"/>
        <dbReference type="EC" id="3.5.4.26"/>
    </reaction>
</comment>
<comment type="catalytic activity">
    <reaction evidence="12">
        <text>5-amino-6-(5-phospho-D-ribitylamino)uracil + NADP(+) = 5-amino-6-(5-phospho-D-ribosylamino)uracil + NADPH + H(+)</text>
        <dbReference type="Rhea" id="RHEA:17845"/>
        <dbReference type="ChEBI" id="CHEBI:15378"/>
        <dbReference type="ChEBI" id="CHEBI:57783"/>
        <dbReference type="ChEBI" id="CHEBI:58349"/>
        <dbReference type="ChEBI" id="CHEBI:58421"/>
        <dbReference type="ChEBI" id="CHEBI:58453"/>
        <dbReference type="EC" id="1.1.1.193"/>
    </reaction>
</comment>
<feature type="domain" description="CMP/dCMP-type deaminase" evidence="13">
    <location>
        <begin position="2"/>
        <end position="126"/>
    </location>
</feature>
<dbReference type="InterPro" id="IPR004794">
    <property type="entry name" value="Eubact_RibD"/>
</dbReference>
<organism evidence="14 15">
    <name type="scientific">Moheibacter stercoris</name>
    <dbReference type="NCBI Taxonomy" id="1628251"/>
    <lineage>
        <taxon>Bacteria</taxon>
        <taxon>Pseudomonadati</taxon>
        <taxon>Bacteroidota</taxon>
        <taxon>Flavobacteriia</taxon>
        <taxon>Flavobacteriales</taxon>
        <taxon>Weeksellaceae</taxon>
        <taxon>Moheibacter</taxon>
    </lineage>
</organism>
<dbReference type="Gene3D" id="3.40.430.10">
    <property type="entry name" value="Dihydrofolate Reductase, subunit A"/>
    <property type="match status" value="1"/>
</dbReference>
<reference evidence="14 15" key="1">
    <citation type="submission" date="2024-06" db="EMBL/GenBank/DDBJ databases">
        <title>Genomic Encyclopedia of Type Strains, Phase IV (KMG-IV): sequencing the most valuable type-strain genomes for metagenomic binning, comparative biology and taxonomic classification.</title>
        <authorList>
            <person name="Goeker M."/>
        </authorList>
    </citation>
    <scope>NUCLEOTIDE SEQUENCE [LARGE SCALE GENOMIC DNA]</scope>
    <source>
        <strain evidence="14 15">DSM 29388</strain>
    </source>
</reference>
<dbReference type="PANTHER" id="PTHR38011">
    <property type="entry name" value="DIHYDROFOLATE REDUCTASE FAMILY PROTEIN (AFU_ORTHOLOGUE AFUA_8G06820)"/>
    <property type="match status" value="1"/>
</dbReference>
<accession>A0ABV2LT33</accession>
<keyword evidence="9 12" id="KW-0521">NADP</keyword>
<comment type="similarity">
    <text evidence="4 12">In the N-terminal section; belongs to the cytidine and deoxycytidylate deaminase family.</text>
</comment>
<dbReference type="Proteomes" id="UP001549146">
    <property type="component" value="Unassembled WGS sequence"/>
</dbReference>
<evidence type="ECO:0000313" key="15">
    <source>
        <dbReference type="Proteomes" id="UP001549146"/>
    </source>
</evidence>
<dbReference type="NCBIfam" id="TIGR00326">
    <property type="entry name" value="eubact_ribD"/>
    <property type="match status" value="1"/>
</dbReference>
<dbReference type="EC" id="3.5.4.26" evidence="12"/>
<keyword evidence="15" id="KW-1185">Reference proteome</keyword>
<evidence type="ECO:0000256" key="4">
    <source>
        <dbReference type="ARBA" id="ARBA00005259"/>
    </source>
</evidence>
<comment type="similarity">
    <text evidence="5 12">In the C-terminal section; belongs to the HTP reductase family.</text>
</comment>
<keyword evidence="6 12" id="KW-0686">Riboflavin biosynthesis</keyword>
<dbReference type="InterPro" id="IPR002734">
    <property type="entry name" value="RibDG_C"/>
</dbReference>
<dbReference type="Pfam" id="PF01872">
    <property type="entry name" value="RibD_C"/>
    <property type="match status" value="1"/>
</dbReference>
<dbReference type="Pfam" id="PF00383">
    <property type="entry name" value="dCMP_cyt_deam_1"/>
    <property type="match status" value="1"/>
</dbReference>
<dbReference type="PIRSF" id="PIRSF006769">
    <property type="entry name" value="RibD"/>
    <property type="match status" value="1"/>
</dbReference>
<dbReference type="GO" id="GO:0008703">
    <property type="term" value="F:5-amino-6-(5-phosphoribosylamino)uracil reductase activity"/>
    <property type="evidence" value="ECO:0007669"/>
    <property type="project" value="UniProtKB-EC"/>
</dbReference>
<evidence type="ECO:0000313" key="14">
    <source>
        <dbReference type="EMBL" id="MET3731581.1"/>
    </source>
</evidence>
<keyword evidence="8 12" id="KW-0862">Zinc</keyword>
<gene>
    <name evidence="14" type="ORF">ABID46_001155</name>
</gene>